<organism evidence="3 4">
    <name type="scientific">Fusarium equiseti</name>
    <name type="common">Fusarium scirpi</name>
    <dbReference type="NCBI Taxonomy" id="61235"/>
    <lineage>
        <taxon>Eukaryota</taxon>
        <taxon>Fungi</taxon>
        <taxon>Dikarya</taxon>
        <taxon>Ascomycota</taxon>
        <taxon>Pezizomycotina</taxon>
        <taxon>Sordariomycetes</taxon>
        <taxon>Hypocreomycetidae</taxon>
        <taxon>Hypocreales</taxon>
        <taxon>Nectriaceae</taxon>
        <taxon>Fusarium</taxon>
        <taxon>Fusarium incarnatum-equiseti species complex</taxon>
    </lineage>
</organism>
<comment type="caution">
    <text evidence="3">The sequence shown here is derived from an EMBL/GenBank/DDBJ whole genome shotgun (WGS) entry which is preliminary data.</text>
</comment>
<feature type="chain" id="PRO_5047088102" description="Secreted protein" evidence="2">
    <location>
        <begin position="20"/>
        <end position="111"/>
    </location>
</feature>
<accession>A0ABQ8RGP9</accession>
<evidence type="ECO:0008006" key="5">
    <source>
        <dbReference type="Google" id="ProtNLM"/>
    </source>
</evidence>
<sequence length="111" mass="11365">MRHVFLCLSFISVPSFSNTNTIIAPVAAAAAAAMPSKKPDIKNLLALLKKVFFAPEMGSLPGGTATVAELDFAEKDSPIKGEDVKPGPWPGMTSSDSVGEDSIASDAGAGS</sequence>
<dbReference type="EMBL" id="JAOQBH010000006">
    <property type="protein sequence ID" value="KAJ4134790.1"/>
    <property type="molecule type" value="Genomic_DNA"/>
</dbReference>
<evidence type="ECO:0000313" key="3">
    <source>
        <dbReference type="EMBL" id="KAJ4134790.1"/>
    </source>
</evidence>
<reference evidence="3" key="1">
    <citation type="submission" date="2022-09" db="EMBL/GenBank/DDBJ databases">
        <title>Fusarium specimens isolated from Avocado Roots.</title>
        <authorList>
            <person name="Stajich J."/>
            <person name="Roper C."/>
            <person name="Heimlech-Rivalta G."/>
        </authorList>
    </citation>
    <scope>NUCLEOTIDE SEQUENCE</scope>
    <source>
        <strain evidence="3">CF00095</strain>
    </source>
</reference>
<keyword evidence="2" id="KW-0732">Signal</keyword>
<protein>
    <recommendedName>
        <fullName evidence="5">Secreted protein</fullName>
    </recommendedName>
</protein>
<keyword evidence="4" id="KW-1185">Reference proteome</keyword>
<name>A0ABQ8RGP9_FUSEQ</name>
<gene>
    <name evidence="3" type="ORF">NW768_004393</name>
</gene>
<feature type="compositionally biased region" description="Basic and acidic residues" evidence="1">
    <location>
        <begin position="76"/>
        <end position="85"/>
    </location>
</feature>
<feature type="signal peptide" evidence="2">
    <location>
        <begin position="1"/>
        <end position="19"/>
    </location>
</feature>
<feature type="region of interest" description="Disordered" evidence="1">
    <location>
        <begin position="76"/>
        <end position="111"/>
    </location>
</feature>
<dbReference type="Proteomes" id="UP001152024">
    <property type="component" value="Unassembled WGS sequence"/>
</dbReference>
<evidence type="ECO:0000313" key="4">
    <source>
        <dbReference type="Proteomes" id="UP001152024"/>
    </source>
</evidence>
<evidence type="ECO:0000256" key="1">
    <source>
        <dbReference type="SAM" id="MobiDB-lite"/>
    </source>
</evidence>
<evidence type="ECO:0000256" key="2">
    <source>
        <dbReference type="SAM" id="SignalP"/>
    </source>
</evidence>
<proteinExistence type="predicted"/>